<dbReference type="PANTHER" id="PTHR11067:SF9">
    <property type="entry name" value="INOSINE TRIPHOSPHATE PYROPHOSPHATASE"/>
    <property type="match status" value="1"/>
</dbReference>
<name>A0ABQ4PTQ7_9PROT</name>
<comment type="catalytic activity">
    <reaction evidence="7">
        <text>dITP + H2O = dIMP + diphosphate + H(+)</text>
        <dbReference type="Rhea" id="RHEA:28342"/>
        <dbReference type="ChEBI" id="CHEBI:15377"/>
        <dbReference type="ChEBI" id="CHEBI:15378"/>
        <dbReference type="ChEBI" id="CHEBI:33019"/>
        <dbReference type="ChEBI" id="CHEBI:61194"/>
        <dbReference type="ChEBI" id="CHEBI:61382"/>
        <dbReference type="EC" id="3.6.1.66"/>
    </reaction>
</comment>
<proteinExistence type="inferred from homology"/>
<dbReference type="InterPro" id="IPR029001">
    <property type="entry name" value="ITPase-like_fam"/>
</dbReference>
<feature type="binding site" evidence="7">
    <location>
        <position position="182"/>
    </location>
    <ligand>
        <name>substrate</name>
    </ligand>
</feature>
<keyword evidence="2 7" id="KW-0479">Metal-binding</keyword>
<feature type="binding site" evidence="7">
    <location>
        <position position="47"/>
    </location>
    <ligand>
        <name>Mg(2+)</name>
        <dbReference type="ChEBI" id="CHEBI:18420"/>
    </ligand>
</feature>
<dbReference type="EMBL" id="BPFZ01000002">
    <property type="protein sequence ID" value="GIU66370.1"/>
    <property type="molecule type" value="Genomic_DNA"/>
</dbReference>
<reference evidence="9" key="1">
    <citation type="submission" date="2021-05" db="EMBL/GenBank/DDBJ databases">
        <authorList>
            <person name="Tanabe Y."/>
        </authorList>
    </citation>
    <scope>NUCLEOTIDE SEQUENCE</scope>
    <source>
        <strain evidence="9">BOTRYCO-1</strain>
    </source>
</reference>
<evidence type="ECO:0000256" key="7">
    <source>
        <dbReference type="HAMAP-Rule" id="MF_01405"/>
    </source>
</evidence>
<dbReference type="InterPro" id="IPR020922">
    <property type="entry name" value="dITP/XTP_pyrophosphatase"/>
</dbReference>
<dbReference type="EC" id="3.6.1.66" evidence="7"/>
<keyword evidence="4 7" id="KW-0378">Hydrolase</keyword>
<evidence type="ECO:0000313" key="10">
    <source>
        <dbReference type="Proteomes" id="UP001161064"/>
    </source>
</evidence>
<comment type="function">
    <text evidence="7">Pyrophosphatase that catalyzes the hydrolysis of nucleoside triphosphates to their monophosphate derivatives, with a high preference for the non-canonical purine nucleotides XTP (xanthosine triphosphate), dITP (deoxyinosine triphosphate) and ITP. Seems to function as a house-cleaning enzyme that removes non-canonical purine nucleotides from the nucleotide pool, thus preventing their incorporation into DNA/RNA and avoiding chromosomal lesions.</text>
</comment>
<evidence type="ECO:0000256" key="8">
    <source>
        <dbReference type="RuleBase" id="RU003781"/>
    </source>
</evidence>
<evidence type="ECO:0000256" key="3">
    <source>
        <dbReference type="ARBA" id="ARBA00022741"/>
    </source>
</evidence>
<feature type="binding site" evidence="7">
    <location>
        <position position="77"/>
    </location>
    <ligand>
        <name>substrate</name>
    </ligand>
</feature>
<dbReference type="RefSeq" id="WP_284358881.1">
    <property type="nucleotide sequence ID" value="NZ_BPFZ01000002.1"/>
</dbReference>
<evidence type="ECO:0000256" key="2">
    <source>
        <dbReference type="ARBA" id="ARBA00022723"/>
    </source>
</evidence>
<comment type="subunit">
    <text evidence="7">Homodimer.</text>
</comment>
<dbReference type="SUPFAM" id="SSF52972">
    <property type="entry name" value="ITPase-like"/>
    <property type="match status" value="1"/>
</dbReference>
<sequence length="201" mass="21565">MPKSWPVLEKLVIATHNAGKLAEITALLAPYHIEVVSAGDLGVPEPEETETTFIGNALLKARASTLATGLPALADDSGLEVMALDRAPGIYSARWAGPDRDFYAAMAEIERQLQDKGATDRTARFVCALALVYPDGTEKAFEGEVVGEVVGKPRGTQGFGYDPIFVAKGYHETFGELDPVTKHAISHRAHAFAQFVDAILT</sequence>
<dbReference type="Gene3D" id="3.90.950.10">
    <property type="match status" value="1"/>
</dbReference>
<comment type="cofactor">
    <cofactor evidence="7">
        <name>Mg(2+)</name>
        <dbReference type="ChEBI" id="CHEBI:18420"/>
    </cofactor>
    <text evidence="7">Binds 1 Mg(2+) ion per subunit.</text>
</comment>
<dbReference type="InterPro" id="IPR002637">
    <property type="entry name" value="RdgB/HAM1"/>
</dbReference>
<gene>
    <name evidence="9" type="ORF">PsB1_0524</name>
</gene>
<evidence type="ECO:0000256" key="1">
    <source>
        <dbReference type="ARBA" id="ARBA00008023"/>
    </source>
</evidence>
<feature type="binding site" evidence="7">
    <location>
        <begin position="15"/>
        <end position="20"/>
    </location>
    <ligand>
        <name>substrate</name>
    </ligand>
</feature>
<keyword evidence="5 7" id="KW-0460">Magnesium</keyword>
<dbReference type="Pfam" id="PF01725">
    <property type="entry name" value="Ham1p_like"/>
    <property type="match status" value="1"/>
</dbReference>
<comment type="catalytic activity">
    <reaction evidence="7">
        <text>XTP + H2O = XMP + diphosphate + H(+)</text>
        <dbReference type="Rhea" id="RHEA:28610"/>
        <dbReference type="ChEBI" id="CHEBI:15377"/>
        <dbReference type="ChEBI" id="CHEBI:15378"/>
        <dbReference type="ChEBI" id="CHEBI:33019"/>
        <dbReference type="ChEBI" id="CHEBI:57464"/>
        <dbReference type="ChEBI" id="CHEBI:61314"/>
        <dbReference type="EC" id="3.6.1.66"/>
    </reaction>
</comment>
<accession>A0ABQ4PTQ7</accession>
<comment type="similarity">
    <text evidence="1 7 8">Belongs to the HAM1 NTPase family.</text>
</comment>
<dbReference type="Proteomes" id="UP001161064">
    <property type="component" value="Unassembled WGS sequence"/>
</dbReference>
<reference evidence="9" key="2">
    <citation type="journal article" date="2023" name="ISME Commun">
        <title>Characterization of a bloom-associated alphaproteobacterial lineage, 'Candidatus Phycosocius': insights into freshwater algal-bacterial interactions.</title>
        <authorList>
            <person name="Tanabe Y."/>
            <person name="Yamaguchi H."/>
            <person name="Yoshida M."/>
            <person name="Kai A."/>
            <person name="Okazaki Y."/>
        </authorList>
    </citation>
    <scope>NUCLEOTIDE SEQUENCE</scope>
    <source>
        <strain evidence="9">BOTRYCO-1</strain>
    </source>
</reference>
<evidence type="ECO:0000313" key="9">
    <source>
        <dbReference type="EMBL" id="GIU66370.1"/>
    </source>
</evidence>
<feature type="binding site" evidence="7">
    <location>
        <position position="76"/>
    </location>
    <ligand>
        <name>Mg(2+)</name>
        <dbReference type="ChEBI" id="CHEBI:18420"/>
    </ligand>
</feature>
<feature type="binding site" evidence="7">
    <location>
        <begin position="187"/>
        <end position="188"/>
    </location>
    <ligand>
        <name>substrate</name>
    </ligand>
</feature>
<dbReference type="NCBIfam" id="TIGR00042">
    <property type="entry name" value="RdgB/HAM1 family non-canonical purine NTP pyrophosphatase"/>
    <property type="match status" value="1"/>
</dbReference>
<feature type="active site" description="Proton acceptor" evidence="7">
    <location>
        <position position="76"/>
    </location>
</feature>
<feature type="binding site" evidence="7">
    <location>
        <begin position="159"/>
        <end position="162"/>
    </location>
    <ligand>
        <name>substrate</name>
    </ligand>
</feature>
<evidence type="ECO:0000256" key="5">
    <source>
        <dbReference type="ARBA" id="ARBA00022842"/>
    </source>
</evidence>
<dbReference type="HAMAP" id="MF_01405">
    <property type="entry name" value="Non_canon_purine_NTPase"/>
    <property type="match status" value="1"/>
</dbReference>
<keyword evidence="6 7" id="KW-0546">Nucleotide metabolism</keyword>
<evidence type="ECO:0000256" key="6">
    <source>
        <dbReference type="ARBA" id="ARBA00023080"/>
    </source>
</evidence>
<organism evidence="9 10">
    <name type="scientific">Candidatus Phycosocius spiralis</name>
    <dbReference type="NCBI Taxonomy" id="2815099"/>
    <lineage>
        <taxon>Bacteria</taxon>
        <taxon>Pseudomonadati</taxon>
        <taxon>Pseudomonadota</taxon>
        <taxon>Alphaproteobacteria</taxon>
        <taxon>Caulobacterales</taxon>
        <taxon>Caulobacterales incertae sedis</taxon>
        <taxon>Candidatus Phycosocius</taxon>
    </lineage>
</organism>
<keyword evidence="3 7" id="KW-0547">Nucleotide-binding</keyword>
<protein>
    <recommendedName>
        <fullName evidence="7">dITP/XTP pyrophosphatase</fullName>
        <ecNumber evidence="7">3.6.1.66</ecNumber>
    </recommendedName>
    <alternativeName>
        <fullName evidence="7">Non-canonical purine NTP pyrophosphatase</fullName>
    </alternativeName>
    <alternativeName>
        <fullName evidence="7">Non-standard purine NTP pyrophosphatase</fullName>
    </alternativeName>
    <alternativeName>
        <fullName evidence="7">Nucleoside-triphosphate diphosphatase</fullName>
    </alternativeName>
    <alternativeName>
        <fullName evidence="7">Nucleoside-triphosphate pyrophosphatase</fullName>
        <shortName evidence="7">NTPase</shortName>
    </alternativeName>
</protein>
<comment type="catalytic activity">
    <reaction evidence="7">
        <text>ITP + H2O = IMP + diphosphate + H(+)</text>
        <dbReference type="Rhea" id="RHEA:29399"/>
        <dbReference type="ChEBI" id="CHEBI:15377"/>
        <dbReference type="ChEBI" id="CHEBI:15378"/>
        <dbReference type="ChEBI" id="CHEBI:33019"/>
        <dbReference type="ChEBI" id="CHEBI:58053"/>
        <dbReference type="ChEBI" id="CHEBI:61402"/>
        <dbReference type="EC" id="3.6.1.66"/>
    </reaction>
</comment>
<dbReference type="PANTHER" id="PTHR11067">
    <property type="entry name" value="INOSINE TRIPHOSPHATE PYROPHOSPHATASE/HAM1 PROTEIN"/>
    <property type="match status" value="1"/>
</dbReference>
<keyword evidence="10" id="KW-1185">Reference proteome</keyword>
<dbReference type="CDD" id="cd00515">
    <property type="entry name" value="HAM1"/>
    <property type="match status" value="1"/>
</dbReference>
<comment type="caution">
    <text evidence="9">The sequence shown here is derived from an EMBL/GenBank/DDBJ whole genome shotgun (WGS) entry which is preliminary data.</text>
</comment>
<evidence type="ECO:0000256" key="4">
    <source>
        <dbReference type="ARBA" id="ARBA00022801"/>
    </source>
</evidence>